<dbReference type="PANTHER" id="PTHR24379">
    <property type="entry name" value="KRAB AND ZINC FINGER DOMAIN-CONTAINING"/>
    <property type="match status" value="1"/>
</dbReference>
<proteinExistence type="predicted"/>
<evidence type="ECO:0000313" key="8">
    <source>
        <dbReference type="EMBL" id="CDW71514.1"/>
    </source>
</evidence>
<evidence type="ECO:0000256" key="4">
    <source>
        <dbReference type="ARBA" id="ARBA00022833"/>
    </source>
</evidence>
<dbReference type="InterPro" id="IPR013087">
    <property type="entry name" value="Znf_C2H2_type"/>
</dbReference>
<dbReference type="InParanoid" id="A0A077ZPX6"/>
<dbReference type="PANTHER" id="PTHR24379:SF121">
    <property type="entry name" value="C2H2-TYPE DOMAIN-CONTAINING PROTEIN"/>
    <property type="match status" value="1"/>
</dbReference>
<protein>
    <submittedName>
        <fullName evidence="8">Zinc finger protein 37</fullName>
    </submittedName>
</protein>
<organism evidence="8 9">
    <name type="scientific">Stylonychia lemnae</name>
    <name type="common">Ciliate</name>
    <dbReference type="NCBI Taxonomy" id="5949"/>
    <lineage>
        <taxon>Eukaryota</taxon>
        <taxon>Sar</taxon>
        <taxon>Alveolata</taxon>
        <taxon>Ciliophora</taxon>
        <taxon>Intramacronucleata</taxon>
        <taxon>Spirotrichea</taxon>
        <taxon>Stichotrichia</taxon>
        <taxon>Sporadotrichida</taxon>
        <taxon>Oxytrichidae</taxon>
        <taxon>Stylonychinae</taxon>
        <taxon>Stylonychia</taxon>
    </lineage>
</organism>
<dbReference type="FunFam" id="3.30.160.60:FF:000072">
    <property type="entry name" value="zinc finger protein 143 isoform X1"/>
    <property type="match status" value="1"/>
</dbReference>
<evidence type="ECO:0000259" key="7">
    <source>
        <dbReference type="PROSITE" id="PS50157"/>
    </source>
</evidence>
<name>A0A077ZPX6_STYLE</name>
<dbReference type="FunFam" id="3.30.160.60:FF:000446">
    <property type="entry name" value="Zinc finger protein"/>
    <property type="match status" value="1"/>
</dbReference>
<sequence>MIQHQQYPQKASKTLNSIESQILLQSNLPQELIISDKSKSHLVKNRAKPIHKCPHSGCSKFFSEKGNLQVHQRSHTGEKPFKCNFCKSCFSSTGNRKDHENRHTKRRPHQCKICKQSYYRKYQLVKHSERKHPSLNQSNDSESFAPTQSTHFSGEDYFCEDRELVIEQKIPITAIGFQKCCPQKCQKMFEQELFILEGQQSFSSDLREEISSQDKQAHLLPENTSLMNYLSDFEYAQAQECNPSRQLVQAKSFIYEDSSIACKIQDQYINALNLVQQNESVQNSGFFFSSIYQDILECGELSGIWKQSFD</sequence>
<evidence type="ECO:0000256" key="3">
    <source>
        <dbReference type="ARBA" id="ARBA00022771"/>
    </source>
</evidence>
<evidence type="ECO:0000313" key="9">
    <source>
        <dbReference type="Proteomes" id="UP000039865"/>
    </source>
</evidence>
<keyword evidence="9" id="KW-1185">Reference proteome</keyword>
<dbReference type="InterPro" id="IPR036236">
    <property type="entry name" value="Znf_C2H2_sf"/>
</dbReference>
<dbReference type="SMART" id="SM00355">
    <property type="entry name" value="ZnF_C2H2"/>
    <property type="match status" value="3"/>
</dbReference>
<dbReference type="PROSITE" id="PS00028">
    <property type="entry name" value="ZINC_FINGER_C2H2_1"/>
    <property type="match status" value="3"/>
</dbReference>
<dbReference type="SUPFAM" id="SSF57667">
    <property type="entry name" value="beta-beta-alpha zinc fingers"/>
    <property type="match status" value="2"/>
</dbReference>
<feature type="compositionally biased region" description="Polar residues" evidence="6">
    <location>
        <begin position="134"/>
        <end position="148"/>
    </location>
</feature>
<dbReference type="PROSITE" id="PS50157">
    <property type="entry name" value="ZINC_FINGER_C2H2_2"/>
    <property type="match status" value="2"/>
</dbReference>
<reference evidence="8 9" key="1">
    <citation type="submission" date="2014-06" db="EMBL/GenBank/DDBJ databases">
        <authorList>
            <person name="Swart Estienne"/>
        </authorList>
    </citation>
    <scope>NUCLEOTIDE SEQUENCE [LARGE SCALE GENOMIC DNA]</scope>
    <source>
        <strain evidence="8 9">130c</strain>
    </source>
</reference>
<dbReference type="Proteomes" id="UP000039865">
    <property type="component" value="Unassembled WGS sequence"/>
</dbReference>
<dbReference type="Gene3D" id="3.30.160.60">
    <property type="entry name" value="Classic Zinc Finger"/>
    <property type="match status" value="2"/>
</dbReference>
<gene>
    <name evidence="8" type="primary">Contig19220.g20376</name>
    <name evidence="8" type="ORF">STYLEM_460</name>
</gene>
<accession>A0A077ZPX6</accession>
<dbReference type="EMBL" id="CCKQ01000443">
    <property type="protein sequence ID" value="CDW71514.1"/>
    <property type="molecule type" value="Genomic_DNA"/>
</dbReference>
<feature type="domain" description="C2H2-type" evidence="7">
    <location>
        <begin position="81"/>
        <end position="108"/>
    </location>
</feature>
<evidence type="ECO:0000256" key="6">
    <source>
        <dbReference type="SAM" id="MobiDB-lite"/>
    </source>
</evidence>
<evidence type="ECO:0000256" key="5">
    <source>
        <dbReference type="PROSITE-ProRule" id="PRU00042"/>
    </source>
</evidence>
<dbReference type="GO" id="GO:0008270">
    <property type="term" value="F:zinc ion binding"/>
    <property type="evidence" value="ECO:0007669"/>
    <property type="project" value="UniProtKB-KW"/>
</dbReference>
<keyword evidence="1" id="KW-0479">Metal-binding</keyword>
<keyword evidence="2" id="KW-0677">Repeat</keyword>
<keyword evidence="4" id="KW-0862">Zinc</keyword>
<dbReference type="OrthoDB" id="6077919at2759"/>
<dbReference type="AlphaFoldDB" id="A0A077ZPX6"/>
<evidence type="ECO:0000256" key="2">
    <source>
        <dbReference type="ARBA" id="ARBA00022737"/>
    </source>
</evidence>
<keyword evidence="3 5" id="KW-0863">Zinc-finger</keyword>
<feature type="region of interest" description="Disordered" evidence="6">
    <location>
        <begin position="129"/>
        <end position="148"/>
    </location>
</feature>
<evidence type="ECO:0000256" key="1">
    <source>
        <dbReference type="ARBA" id="ARBA00022723"/>
    </source>
</evidence>
<dbReference type="Pfam" id="PF00096">
    <property type="entry name" value="zf-C2H2"/>
    <property type="match status" value="1"/>
</dbReference>
<feature type="domain" description="C2H2-type" evidence="7">
    <location>
        <begin position="51"/>
        <end position="80"/>
    </location>
</feature>